<dbReference type="AlphaFoldDB" id="A0A9J5XTP9"/>
<dbReference type="GO" id="GO:0016020">
    <property type="term" value="C:membrane"/>
    <property type="evidence" value="ECO:0007669"/>
    <property type="project" value="GOC"/>
</dbReference>
<evidence type="ECO:0000256" key="3">
    <source>
        <dbReference type="ARBA" id="ARBA00022679"/>
    </source>
</evidence>
<feature type="domain" description="Diacylglycerol glucosyltransferase N-terminal" evidence="4">
    <location>
        <begin position="5"/>
        <end position="107"/>
    </location>
</feature>
<keyword evidence="6" id="KW-1185">Reference proteome</keyword>
<dbReference type="GO" id="GO:0016758">
    <property type="term" value="F:hexosyltransferase activity"/>
    <property type="evidence" value="ECO:0007669"/>
    <property type="project" value="InterPro"/>
</dbReference>
<dbReference type="OrthoDB" id="200404at2759"/>
<dbReference type="InterPro" id="IPR009695">
    <property type="entry name" value="Diacylglyc_glucosyltr_N"/>
</dbReference>
<evidence type="ECO:0000313" key="6">
    <source>
        <dbReference type="Proteomes" id="UP000824120"/>
    </source>
</evidence>
<name>A0A9J5XTP9_SOLCO</name>
<comment type="caution">
    <text evidence="5">The sequence shown here is derived from an EMBL/GenBank/DDBJ whole genome shotgun (WGS) entry which is preliminary data.</text>
</comment>
<dbReference type="Proteomes" id="UP000824120">
    <property type="component" value="Chromosome 8"/>
</dbReference>
<dbReference type="Pfam" id="PF06925">
    <property type="entry name" value="MGDG_synth"/>
    <property type="match status" value="1"/>
</dbReference>
<accession>A0A9J5XTP9</accession>
<sequence length="124" mass="14568">MYQIIMKVAKDLMKYQSDIIIRVHPLMQHVSLRLLRSKGLLKKIYIYYCCNRFMYLSSNMVYLTHILIDLCPRHQTLYILHVFTKFARGALKAGLQPAQIKDFGLPVRPSFVKPVCPKENKPKK</sequence>
<dbReference type="PANTHER" id="PTHR43025:SF3">
    <property type="entry name" value="MONOGALACTOSYLDIACYLGLYCEROL SYNTHASE 1, CHLOROPLASTIC"/>
    <property type="match status" value="1"/>
</dbReference>
<gene>
    <name evidence="5" type="ORF">H5410_041652</name>
</gene>
<dbReference type="PANTHER" id="PTHR43025">
    <property type="entry name" value="MONOGALACTOSYLDIACYLGLYCEROL SYNTHASE"/>
    <property type="match status" value="1"/>
</dbReference>
<keyword evidence="3" id="KW-0808">Transferase</keyword>
<organism evidence="5 6">
    <name type="scientific">Solanum commersonii</name>
    <name type="common">Commerson's wild potato</name>
    <name type="synonym">Commerson's nightshade</name>
    <dbReference type="NCBI Taxonomy" id="4109"/>
    <lineage>
        <taxon>Eukaryota</taxon>
        <taxon>Viridiplantae</taxon>
        <taxon>Streptophyta</taxon>
        <taxon>Embryophyta</taxon>
        <taxon>Tracheophyta</taxon>
        <taxon>Spermatophyta</taxon>
        <taxon>Magnoliopsida</taxon>
        <taxon>eudicotyledons</taxon>
        <taxon>Gunneridae</taxon>
        <taxon>Pentapetalae</taxon>
        <taxon>asterids</taxon>
        <taxon>lamiids</taxon>
        <taxon>Solanales</taxon>
        <taxon>Solanaceae</taxon>
        <taxon>Solanoideae</taxon>
        <taxon>Solaneae</taxon>
        <taxon>Solanum</taxon>
    </lineage>
</organism>
<proteinExistence type="inferred from homology"/>
<dbReference type="GO" id="GO:0009247">
    <property type="term" value="P:glycolipid biosynthetic process"/>
    <property type="evidence" value="ECO:0007669"/>
    <property type="project" value="InterPro"/>
</dbReference>
<keyword evidence="2" id="KW-0328">Glycosyltransferase</keyword>
<dbReference type="InterPro" id="IPR050519">
    <property type="entry name" value="Glycosyltransf_28_UgtP"/>
</dbReference>
<dbReference type="EMBL" id="JACXVP010000008">
    <property type="protein sequence ID" value="KAG5591138.1"/>
    <property type="molecule type" value="Genomic_DNA"/>
</dbReference>
<evidence type="ECO:0000256" key="2">
    <source>
        <dbReference type="ARBA" id="ARBA00022676"/>
    </source>
</evidence>
<evidence type="ECO:0000256" key="1">
    <source>
        <dbReference type="ARBA" id="ARBA00006962"/>
    </source>
</evidence>
<protein>
    <recommendedName>
        <fullName evidence="4">Diacylglycerol glucosyltransferase N-terminal domain-containing protein</fullName>
    </recommendedName>
</protein>
<comment type="similarity">
    <text evidence="1">Belongs to the glycosyltransferase 28 family.</text>
</comment>
<evidence type="ECO:0000259" key="4">
    <source>
        <dbReference type="Pfam" id="PF06925"/>
    </source>
</evidence>
<evidence type="ECO:0000313" key="5">
    <source>
        <dbReference type="EMBL" id="KAG5591138.1"/>
    </source>
</evidence>
<reference evidence="5 6" key="1">
    <citation type="submission" date="2020-09" db="EMBL/GenBank/DDBJ databases">
        <title>De no assembly of potato wild relative species, Solanum commersonii.</title>
        <authorList>
            <person name="Cho K."/>
        </authorList>
    </citation>
    <scope>NUCLEOTIDE SEQUENCE [LARGE SCALE GENOMIC DNA]</scope>
    <source>
        <strain evidence="5">LZ3.2</strain>
        <tissue evidence="5">Leaf</tissue>
    </source>
</reference>